<keyword evidence="2" id="KW-1185">Reference proteome</keyword>
<dbReference type="SUPFAM" id="SSF81301">
    <property type="entry name" value="Nucleotidyltransferase"/>
    <property type="match status" value="1"/>
</dbReference>
<organism evidence="1 2">
    <name type="scientific">Lederbergia wuyishanensis</name>
    <dbReference type="NCBI Taxonomy" id="1347903"/>
    <lineage>
        <taxon>Bacteria</taxon>
        <taxon>Bacillati</taxon>
        <taxon>Bacillota</taxon>
        <taxon>Bacilli</taxon>
        <taxon>Bacillales</taxon>
        <taxon>Bacillaceae</taxon>
        <taxon>Lederbergia</taxon>
    </lineage>
</organism>
<protein>
    <submittedName>
        <fullName evidence="1">Uncharacterized protein</fullName>
    </submittedName>
</protein>
<dbReference type="InterPro" id="IPR043519">
    <property type="entry name" value="NT_sf"/>
</dbReference>
<evidence type="ECO:0000313" key="2">
    <source>
        <dbReference type="Proteomes" id="UP001232343"/>
    </source>
</evidence>
<gene>
    <name evidence="1" type="ORF">J2S14_000090</name>
</gene>
<proteinExistence type="predicted"/>
<sequence>MGFVSRHAERDAKLAEKRDQLLKNALNDLTSDPNILAIYESGSLVKGNFDLYSDIDLHTVVKPEMKNDYIKAKRTRASNWGNVLFFEEWSPTAPVIVTHFDSFVKIDSWYMEPDDLVPSVWLHGIKAYYDPHKLIETLINKSSSILYEPTIEEVDFWQGKFYAFLHEMYRAIMRQEMYYALSNLDRLRWLIVSGWYMEMGIRLDSPYGVWTKLEGKRSQLQKWQLSLLEGWNCSKDSNEMMKTAASIVPEFLRINKKLCILVQKDENIDECNRIIEMVL</sequence>
<dbReference type="Gene3D" id="3.30.460.10">
    <property type="entry name" value="Beta Polymerase, domain 2"/>
    <property type="match status" value="1"/>
</dbReference>
<dbReference type="Proteomes" id="UP001232343">
    <property type="component" value="Unassembled WGS sequence"/>
</dbReference>
<reference evidence="1 2" key="1">
    <citation type="submission" date="2023-07" db="EMBL/GenBank/DDBJ databases">
        <title>Genomic Encyclopedia of Type Strains, Phase IV (KMG-IV): sequencing the most valuable type-strain genomes for metagenomic binning, comparative biology and taxonomic classification.</title>
        <authorList>
            <person name="Goeker M."/>
        </authorList>
    </citation>
    <scope>NUCLEOTIDE SEQUENCE [LARGE SCALE GENOMIC DNA]</scope>
    <source>
        <strain evidence="1 2">DSM 27848</strain>
    </source>
</reference>
<accession>A0ABU0CYR3</accession>
<name>A0ABU0CYR3_9BACI</name>
<evidence type="ECO:0000313" key="1">
    <source>
        <dbReference type="EMBL" id="MDQ0341297.1"/>
    </source>
</evidence>
<dbReference type="EMBL" id="JAUSUO010000001">
    <property type="protein sequence ID" value="MDQ0341297.1"/>
    <property type="molecule type" value="Genomic_DNA"/>
</dbReference>
<dbReference type="RefSeq" id="WP_244679555.1">
    <property type="nucleotide sequence ID" value="NZ_JALIRM010000001.1"/>
</dbReference>
<comment type="caution">
    <text evidence="1">The sequence shown here is derived from an EMBL/GenBank/DDBJ whole genome shotgun (WGS) entry which is preliminary data.</text>
</comment>